<dbReference type="Proteomes" id="UP000469558">
    <property type="component" value="Unassembled WGS sequence"/>
</dbReference>
<reference evidence="1 2" key="1">
    <citation type="submission" date="2018-05" db="EMBL/GenBank/DDBJ databases">
        <title>Genome sequencing and assembly of the regulated plant pathogen Lachnellula willkommii and related sister species for the development of diagnostic species identification markers.</title>
        <authorList>
            <person name="Giroux E."/>
            <person name="Bilodeau G."/>
        </authorList>
    </citation>
    <scope>NUCLEOTIDE SEQUENCE [LARGE SCALE GENOMIC DNA]</scope>
    <source>
        <strain evidence="1 2">CBS 268.59</strain>
    </source>
</reference>
<organism evidence="1 2">
    <name type="scientific">Lachnellula suecica</name>
    <dbReference type="NCBI Taxonomy" id="602035"/>
    <lineage>
        <taxon>Eukaryota</taxon>
        <taxon>Fungi</taxon>
        <taxon>Dikarya</taxon>
        <taxon>Ascomycota</taxon>
        <taxon>Pezizomycotina</taxon>
        <taxon>Leotiomycetes</taxon>
        <taxon>Helotiales</taxon>
        <taxon>Lachnaceae</taxon>
        <taxon>Lachnellula</taxon>
    </lineage>
</organism>
<evidence type="ECO:0000313" key="2">
    <source>
        <dbReference type="Proteomes" id="UP000469558"/>
    </source>
</evidence>
<gene>
    <name evidence="1" type="ORF">LSUE1_G005785</name>
</gene>
<keyword evidence="2" id="KW-1185">Reference proteome</keyword>
<dbReference type="EMBL" id="QGMK01001199">
    <property type="protein sequence ID" value="TVY71510.1"/>
    <property type="molecule type" value="Genomic_DNA"/>
</dbReference>
<name>A0A8T9BYV9_9HELO</name>
<evidence type="ECO:0000313" key="1">
    <source>
        <dbReference type="EMBL" id="TVY71510.1"/>
    </source>
</evidence>
<sequence length="165" mass="18240">MNSHLGIFKRSGEATLLSLLILITQSKKRASTITPKCGRLTNRGLYTTTTHRSSSLSSSTKSLAGEISSWDGAAETHVSPALAAALTNSAEGPKWVMDYYREVVLVDERRFLVSNATEHLKMVEVGSVVGEKRVVIEDGKCKIEVPESVWEVWREYEKRGEDRGA</sequence>
<dbReference type="OrthoDB" id="3183782at2759"/>
<proteinExistence type="predicted"/>
<comment type="caution">
    <text evidence="1">The sequence shown here is derived from an EMBL/GenBank/DDBJ whole genome shotgun (WGS) entry which is preliminary data.</text>
</comment>
<dbReference type="AlphaFoldDB" id="A0A8T9BYV9"/>
<accession>A0A8T9BYV9</accession>
<protein>
    <submittedName>
        <fullName evidence="1">Uncharacterized protein</fullName>
    </submittedName>
</protein>